<feature type="transmembrane region" description="Helical" evidence="1">
    <location>
        <begin position="41"/>
        <end position="59"/>
    </location>
</feature>
<keyword evidence="1" id="KW-0472">Membrane</keyword>
<accession>A0ABU4TBI2</accession>
<organism evidence="2 3">
    <name type="scientific">Lentzea miocenica</name>
    <dbReference type="NCBI Taxonomy" id="3095431"/>
    <lineage>
        <taxon>Bacteria</taxon>
        <taxon>Bacillati</taxon>
        <taxon>Actinomycetota</taxon>
        <taxon>Actinomycetes</taxon>
        <taxon>Pseudonocardiales</taxon>
        <taxon>Pseudonocardiaceae</taxon>
        <taxon>Lentzea</taxon>
    </lineage>
</organism>
<keyword evidence="1" id="KW-1133">Transmembrane helix</keyword>
<sequence length="323" mass="34968">MNLTDLSEVLRDRAELADSSHDARMAGVRARVTAARRRRTVAGAAFVVLALVGIVYAVLPRPGQQPEPAVPTRSLPEYQYGTRLTTQAWGDLPSTSVTVRFVPKSSDIRLFTRCDIGPNRSLLITVNVNGHSFKENNTCSNSANSSSTAWSSMGVLPGQPSVITLTVSGEQGSSQSGPPPVLPLPASGTFALGVGEPVPVSEYPFPPRPQTLTPLPENRRDATIELRADPVDPAAKKEITVEWPGTNLMLAHMNTPGRLRVLVNDVVVIDLDHWSYSVHGGQVGRYEWERGVDGLPLAKGQQVKITVIPERTTGDWDVTLSPW</sequence>
<dbReference type="RefSeq" id="WP_319970433.1">
    <property type="nucleotide sequence ID" value="NZ_JAXAVW010000034.1"/>
</dbReference>
<reference evidence="2 3" key="1">
    <citation type="submission" date="2023-11" db="EMBL/GenBank/DDBJ databases">
        <title>Lentzea sokolovensis, sp. nov., Lentzea kristufkii, sp. nov., and Lentzea miocenensis, sp. nov., rare actinobacteria from Sokolov Coal Basin, Miocene lacustrine sediment, Czech Republic.</title>
        <authorList>
            <person name="Lara A."/>
            <person name="Kotroba L."/>
            <person name="Nouioui I."/>
            <person name="Neumann-Schaal M."/>
            <person name="Mast Y."/>
            <person name="Chronakova A."/>
        </authorList>
    </citation>
    <scope>NUCLEOTIDE SEQUENCE [LARGE SCALE GENOMIC DNA]</scope>
    <source>
        <strain evidence="2 3">BCCO 10_0856</strain>
    </source>
</reference>
<keyword evidence="1" id="KW-0812">Transmembrane</keyword>
<keyword evidence="3" id="KW-1185">Reference proteome</keyword>
<evidence type="ECO:0000256" key="1">
    <source>
        <dbReference type="SAM" id="Phobius"/>
    </source>
</evidence>
<evidence type="ECO:0000313" key="2">
    <source>
        <dbReference type="EMBL" id="MDX8035409.1"/>
    </source>
</evidence>
<comment type="caution">
    <text evidence="2">The sequence shown here is derived from an EMBL/GenBank/DDBJ whole genome shotgun (WGS) entry which is preliminary data.</text>
</comment>
<name>A0ABU4TBI2_9PSEU</name>
<gene>
    <name evidence="2" type="ORF">SK803_34810</name>
</gene>
<dbReference type="Proteomes" id="UP001285521">
    <property type="component" value="Unassembled WGS sequence"/>
</dbReference>
<dbReference type="EMBL" id="JAXAVW010000034">
    <property type="protein sequence ID" value="MDX8035409.1"/>
    <property type="molecule type" value="Genomic_DNA"/>
</dbReference>
<evidence type="ECO:0000313" key="3">
    <source>
        <dbReference type="Proteomes" id="UP001285521"/>
    </source>
</evidence>
<protein>
    <submittedName>
        <fullName evidence="2">Uncharacterized protein</fullName>
    </submittedName>
</protein>
<proteinExistence type="predicted"/>